<sequence length="345" mass="39068">MENTRTIKTMLLLEEMKSKSFVLRDKDLDTAGIESLTFHTILSVVGRGQDSPEDYSFFLDSESMKAAVQLLTDRSIYLTYRIYCEKDHSITIIIRPASDPSPNSSQCPSAPESLRQRRKVSGKKNLQNVFVRSTVKTDTRNLDAETLSPIMDFPETERVVLDLGNGQYETFSVSYLLGWIMAEAEKGTPLHNIVVTSITLKGRPSDVKLSKDVWTRSLLRGPHKGKFLQIWGTYSETSVGRTDALDSLVSEFDYFSNNAKVFIRDLKLFGTKPESRTRPLSTHHRLFLGEPYFSNTLVGKILTLPLQPSTLQGHLDNLMKKKAERGQSDDAPIMTWPQFFFAPFP</sequence>
<proteinExistence type="predicted"/>
<dbReference type="AlphaFoldDB" id="A0A5N6YAA4"/>
<accession>A0A5N6YAA4</accession>
<dbReference type="EMBL" id="ML737134">
    <property type="protein sequence ID" value="KAE8342411.1"/>
    <property type="molecule type" value="Genomic_DNA"/>
</dbReference>
<evidence type="ECO:0000256" key="1">
    <source>
        <dbReference type="SAM" id="MobiDB-lite"/>
    </source>
</evidence>
<dbReference type="Proteomes" id="UP000325558">
    <property type="component" value="Unassembled WGS sequence"/>
</dbReference>
<protein>
    <submittedName>
        <fullName evidence="2">Uncharacterized protein</fullName>
    </submittedName>
</protein>
<dbReference type="OrthoDB" id="4407952at2759"/>
<name>A0A5N6YAA4_9EURO</name>
<reference evidence="2" key="1">
    <citation type="submission" date="2019-04" db="EMBL/GenBank/DDBJ databases">
        <title>Friends and foes A comparative genomics study of 23 Aspergillus species from section Flavi.</title>
        <authorList>
            <consortium name="DOE Joint Genome Institute"/>
            <person name="Kjaerbolling I."/>
            <person name="Vesth T."/>
            <person name="Frisvad J.C."/>
            <person name="Nybo J.L."/>
            <person name="Theobald S."/>
            <person name="Kildgaard S."/>
            <person name="Isbrandt T."/>
            <person name="Kuo A."/>
            <person name="Sato A."/>
            <person name="Lyhne E.K."/>
            <person name="Kogle M.E."/>
            <person name="Wiebenga A."/>
            <person name="Kun R.S."/>
            <person name="Lubbers R.J."/>
            <person name="Makela M.R."/>
            <person name="Barry K."/>
            <person name="Chovatia M."/>
            <person name="Clum A."/>
            <person name="Daum C."/>
            <person name="Haridas S."/>
            <person name="He G."/>
            <person name="LaButti K."/>
            <person name="Lipzen A."/>
            <person name="Mondo S."/>
            <person name="Riley R."/>
            <person name="Salamov A."/>
            <person name="Simmons B.A."/>
            <person name="Magnuson J.K."/>
            <person name="Henrissat B."/>
            <person name="Mortensen U.H."/>
            <person name="Larsen T.O."/>
            <person name="Devries R.P."/>
            <person name="Grigoriev I.V."/>
            <person name="Machida M."/>
            <person name="Baker S.E."/>
            <person name="Andersen M.R."/>
        </authorList>
    </citation>
    <scope>NUCLEOTIDE SEQUENCE</scope>
    <source>
        <strain evidence="2">CBS 117612</strain>
    </source>
</reference>
<gene>
    <name evidence="2" type="ORF">BDV24DRAFT_162302</name>
</gene>
<evidence type="ECO:0000313" key="2">
    <source>
        <dbReference type="EMBL" id="KAE8342411.1"/>
    </source>
</evidence>
<organism evidence="2">
    <name type="scientific">Aspergillus arachidicola</name>
    <dbReference type="NCBI Taxonomy" id="656916"/>
    <lineage>
        <taxon>Eukaryota</taxon>
        <taxon>Fungi</taxon>
        <taxon>Dikarya</taxon>
        <taxon>Ascomycota</taxon>
        <taxon>Pezizomycotina</taxon>
        <taxon>Eurotiomycetes</taxon>
        <taxon>Eurotiomycetidae</taxon>
        <taxon>Eurotiales</taxon>
        <taxon>Aspergillaceae</taxon>
        <taxon>Aspergillus</taxon>
        <taxon>Aspergillus subgen. Circumdati</taxon>
    </lineage>
</organism>
<feature type="region of interest" description="Disordered" evidence="1">
    <location>
        <begin position="95"/>
        <end position="118"/>
    </location>
</feature>